<feature type="compositionally biased region" description="Polar residues" evidence="2">
    <location>
        <begin position="272"/>
        <end position="286"/>
    </location>
</feature>
<keyword evidence="1" id="KW-0479">Metal-binding</keyword>
<keyword evidence="1" id="KW-0863">Zinc-finger</keyword>
<reference evidence="4 6" key="2">
    <citation type="journal article" date="2018" name="Plant J.">
        <title>The Physcomitrella patens chromosome-scale assembly reveals moss genome structure and evolution.</title>
        <authorList>
            <person name="Lang D."/>
            <person name="Ullrich K.K."/>
            <person name="Murat F."/>
            <person name="Fuchs J."/>
            <person name="Jenkins J."/>
            <person name="Haas F.B."/>
            <person name="Piednoel M."/>
            <person name="Gundlach H."/>
            <person name="Van Bel M."/>
            <person name="Meyberg R."/>
            <person name="Vives C."/>
            <person name="Morata J."/>
            <person name="Symeonidi A."/>
            <person name="Hiss M."/>
            <person name="Muchero W."/>
            <person name="Kamisugi Y."/>
            <person name="Saleh O."/>
            <person name="Blanc G."/>
            <person name="Decker E.L."/>
            <person name="van Gessel N."/>
            <person name="Grimwood J."/>
            <person name="Hayes R.D."/>
            <person name="Graham S.W."/>
            <person name="Gunter L.E."/>
            <person name="McDaniel S.F."/>
            <person name="Hoernstein S.N.W."/>
            <person name="Larsson A."/>
            <person name="Li F.W."/>
            <person name="Perroud P.F."/>
            <person name="Phillips J."/>
            <person name="Ranjan P."/>
            <person name="Rokshar D.S."/>
            <person name="Rothfels C.J."/>
            <person name="Schneider L."/>
            <person name="Shu S."/>
            <person name="Stevenson D.W."/>
            <person name="Thummler F."/>
            <person name="Tillich M."/>
            <person name="Villarreal Aguilar J.C."/>
            <person name="Widiez T."/>
            <person name="Wong G.K."/>
            <person name="Wymore A."/>
            <person name="Zhang Y."/>
            <person name="Zimmer A.D."/>
            <person name="Quatrano R.S."/>
            <person name="Mayer K.F.X."/>
            <person name="Goodstein D."/>
            <person name="Casacuberta J.M."/>
            <person name="Vandepoele K."/>
            <person name="Reski R."/>
            <person name="Cuming A.C."/>
            <person name="Tuskan G.A."/>
            <person name="Maumus F."/>
            <person name="Salse J."/>
            <person name="Schmutz J."/>
            <person name="Rensing S.A."/>
        </authorList>
    </citation>
    <scope>NUCLEOTIDE SEQUENCE [LARGE SCALE GENOMIC DNA]</scope>
    <source>
        <strain evidence="5 6">cv. Gransden 2004</strain>
    </source>
</reference>
<accession>A0A2K1IHR4</accession>
<dbReference type="Pfam" id="PF13912">
    <property type="entry name" value="zf-C2H2_6"/>
    <property type="match status" value="1"/>
</dbReference>
<dbReference type="EnsemblPlants" id="Pp3c23_861V3.1">
    <property type="protein sequence ID" value="Pp3c23_861V3.1"/>
    <property type="gene ID" value="Pp3c23_861"/>
</dbReference>
<dbReference type="PaxDb" id="3218-PP1S210_65V6.1"/>
<dbReference type="InterPro" id="IPR036236">
    <property type="entry name" value="Znf_C2H2_sf"/>
</dbReference>
<feature type="region of interest" description="Disordered" evidence="2">
    <location>
        <begin position="1"/>
        <end position="28"/>
    </location>
</feature>
<dbReference type="GO" id="GO:0009739">
    <property type="term" value="P:response to gibberellin"/>
    <property type="evidence" value="ECO:0007669"/>
    <property type="project" value="InterPro"/>
</dbReference>
<feature type="region of interest" description="Disordered" evidence="2">
    <location>
        <begin position="378"/>
        <end position="453"/>
    </location>
</feature>
<dbReference type="SUPFAM" id="SSF57667">
    <property type="entry name" value="beta-beta-alpha zinc fingers"/>
    <property type="match status" value="1"/>
</dbReference>
<feature type="domain" description="C2H2-type" evidence="3">
    <location>
        <begin position="35"/>
        <end position="62"/>
    </location>
</feature>
<evidence type="ECO:0000313" key="5">
    <source>
        <dbReference type="EnsemblPlants" id="Pp3c23_861V3.1"/>
    </source>
</evidence>
<evidence type="ECO:0000259" key="3">
    <source>
        <dbReference type="PROSITE" id="PS50157"/>
    </source>
</evidence>
<feature type="compositionally biased region" description="Polar residues" evidence="2">
    <location>
        <begin position="296"/>
        <end position="310"/>
    </location>
</feature>
<dbReference type="PROSITE" id="PS00028">
    <property type="entry name" value="ZINC_FINGER_C2H2_1"/>
    <property type="match status" value="1"/>
</dbReference>
<feature type="compositionally biased region" description="Polar residues" evidence="2">
    <location>
        <begin position="378"/>
        <end position="404"/>
    </location>
</feature>
<dbReference type="PANTHER" id="PTHR46547">
    <property type="entry name" value="ZINC FINGER PROTEIN GIS"/>
    <property type="match status" value="1"/>
</dbReference>
<dbReference type="GO" id="GO:0010090">
    <property type="term" value="P:trichome morphogenesis"/>
    <property type="evidence" value="ECO:0007669"/>
    <property type="project" value="InterPro"/>
</dbReference>
<dbReference type="InterPro" id="IPR013087">
    <property type="entry name" value="Znf_C2H2_type"/>
</dbReference>
<feature type="compositionally biased region" description="Polar residues" evidence="2">
    <location>
        <begin position="214"/>
        <end position="227"/>
    </location>
</feature>
<evidence type="ECO:0000313" key="4">
    <source>
        <dbReference type="EMBL" id="PNR28808.1"/>
    </source>
</evidence>
<protein>
    <recommendedName>
        <fullName evidence="3">C2H2-type domain-containing protein</fullName>
    </recommendedName>
</protein>
<dbReference type="Gene3D" id="3.30.160.60">
    <property type="entry name" value="Classic Zinc Finger"/>
    <property type="match status" value="1"/>
</dbReference>
<dbReference type="Gramene" id="Pp3c23_861V3.1">
    <property type="protein sequence ID" value="Pp3c23_861V3.1"/>
    <property type="gene ID" value="Pp3c23_861"/>
</dbReference>
<reference evidence="5" key="3">
    <citation type="submission" date="2020-12" db="UniProtKB">
        <authorList>
            <consortium name="EnsemblPlants"/>
        </authorList>
    </citation>
    <scope>IDENTIFICATION</scope>
</reference>
<feature type="region of interest" description="Disordered" evidence="2">
    <location>
        <begin position="194"/>
        <end position="245"/>
    </location>
</feature>
<organism evidence="4">
    <name type="scientific">Physcomitrium patens</name>
    <name type="common">Spreading-leaved earth moss</name>
    <name type="synonym">Physcomitrella patens</name>
    <dbReference type="NCBI Taxonomy" id="3218"/>
    <lineage>
        <taxon>Eukaryota</taxon>
        <taxon>Viridiplantae</taxon>
        <taxon>Streptophyta</taxon>
        <taxon>Embryophyta</taxon>
        <taxon>Bryophyta</taxon>
        <taxon>Bryophytina</taxon>
        <taxon>Bryopsida</taxon>
        <taxon>Funariidae</taxon>
        <taxon>Funariales</taxon>
        <taxon>Funariaceae</taxon>
        <taxon>Physcomitrium</taxon>
    </lineage>
</organism>
<feature type="compositionally biased region" description="Polar residues" evidence="2">
    <location>
        <begin position="421"/>
        <end position="447"/>
    </location>
</feature>
<dbReference type="InterPro" id="IPR044291">
    <property type="entry name" value="GIS/GIS2/ZFP8"/>
</dbReference>
<evidence type="ECO:0000256" key="2">
    <source>
        <dbReference type="SAM" id="MobiDB-lite"/>
    </source>
</evidence>
<keyword evidence="1" id="KW-0862">Zinc</keyword>
<reference evidence="4 6" key="1">
    <citation type="journal article" date="2008" name="Science">
        <title>The Physcomitrella genome reveals evolutionary insights into the conquest of land by plants.</title>
        <authorList>
            <person name="Rensing S."/>
            <person name="Lang D."/>
            <person name="Zimmer A."/>
            <person name="Terry A."/>
            <person name="Salamov A."/>
            <person name="Shapiro H."/>
            <person name="Nishiyama T."/>
            <person name="Perroud P.-F."/>
            <person name="Lindquist E."/>
            <person name="Kamisugi Y."/>
            <person name="Tanahashi T."/>
            <person name="Sakakibara K."/>
            <person name="Fujita T."/>
            <person name="Oishi K."/>
            <person name="Shin-I T."/>
            <person name="Kuroki Y."/>
            <person name="Toyoda A."/>
            <person name="Suzuki Y."/>
            <person name="Hashimoto A."/>
            <person name="Yamaguchi K."/>
            <person name="Sugano A."/>
            <person name="Kohara Y."/>
            <person name="Fujiyama A."/>
            <person name="Anterola A."/>
            <person name="Aoki S."/>
            <person name="Ashton N."/>
            <person name="Barbazuk W.B."/>
            <person name="Barker E."/>
            <person name="Bennetzen J."/>
            <person name="Bezanilla M."/>
            <person name="Blankenship R."/>
            <person name="Cho S.H."/>
            <person name="Dutcher S."/>
            <person name="Estelle M."/>
            <person name="Fawcett J.A."/>
            <person name="Gundlach H."/>
            <person name="Hanada K."/>
            <person name="Heyl A."/>
            <person name="Hicks K.A."/>
            <person name="Hugh J."/>
            <person name="Lohr M."/>
            <person name="Mayer K."/>
            <person name="Melkozernov A."/>
            <person name="Murata T."/>
            <person name="Nelson D."/>
            <person name="Pils B."/>
            <person name="Prigge M."/>
            <person name="Reiss B."/>
            <person name="Renner T."/>
            <person name="Rombauts S."/>
            <person name="Rushton P."/>
            <person name="Sanderfoot A."/>
            <person name="Schween G."/>
            <person name="Shiu S.-H."/>
            <person name="Stueber K."/>
            <person name="Theodoulou F.L."/>
            <person name="Tu H."/>
            <person name="Van de Peer Y."/>
            <person name="Verrier P.J."/>
            <person name="Waters E."/>
            <person name="Wood A."/>
            <person name="Yang L."/>
            <person name="Cove D."/>
            <person name="Cuming A."/>
            <person name="Hasebe M."/>
            <person name="Lucas S."/>
            <person name="Mishler D.B."/>
            <person name="Reski R."/>
            <person name="Grigoriev I."/>
            <person name="Quatrano R.S."/>
            <person name="Boore J.L."/>
        </authorList>
    </citation>
    <scope>NUCLEOTIDE SEQUENCE [LARGE SCALE GENOMIC DNA]</scope>
    <source>
        <strain evidence="5 6">cv. Gransden 2004</strain>
    </source>
</reference>
<dbReference type="InParanoid" id="A0A2K1IHR4"/>
<feature type="compositionally biased region" description="Low complexity" evidence="2">
    <location>
        <begin position="311"/>
        <end position="328"/>
    </location>
</feature>
<dbReference type="PANTHER" id="PTHR46547:SF7">
    <property type="entry name" value="ZINC FINGER PROTEIN GIS"/>
    <property type="match status" value="1"/>
</dbReference>
<evidence type="ECO:0000313" key="6">
    <source>
        <dbReference type="Proteomes" id="UP000006727"/>
    </source>
</evidence>
<evidence type="ECO:0000256" key="1">
    <source>
        <dbReference type="PROSITE-ProRule" id="PRU00042"/>
    </source>
</evidence>
<keyword evidence="6" id="KW-1185">Reference proteome</keyword>
<dbReference type="GO" id="GO:0003700">
    <property type="term" value="F:DNA-binding transcription factor activity"/>
    <property type="evidence" value="ECO:0007669"/>
    <property type="project" value="InterPro"/>
</dbReference>
<gene>
    <name evidence="4" type="ORF">PHYPA_027500</name>
</gene>
<dbReference type="GO" id="GO:0008270">
    <property type="term" value="F:zinc ion binding"/>
    <property type="evidence" value="ECO:0007669"/>
    <property type="project" value="UniProtKB-KW"/>
</dbReference>
<sequence length="453" mass="48919">MEEAPEDDTASTRKRGPPDYGYVSDEDGVTSKPQFECKYCHKQFSVPQALGGHMNTHRLERKEDEYEQAQLLLNAHAHRHEMRLRSAGWQIVDPTTAVRSSNTVLMTLPRLDAPRPLIPPQFSYNEAWQPISPTMRPMIPQPSPPHYHLASTTSRSNLHHLRWRAPGYNPNANVPGFVPLDPSLQRGGMQPEFRQGVLQPGQCGGSSAGPSLPLQIQCSQRPAASPTSRDDSTHMQSRATLNLIPPSVSSIRRRARLVRTRSDALVIDPQSVGRSSEGSFQPSQSAGAHPMEIGGASTSQPRDMGQPSSLPSHSFHDPSGPSSSSLPPSHEDDPADVRQHRLGKAPMTQRSLGSSASASESVRAGNQVVYHLNVQSDDASNQLPMNQDVGATQSSKGTGMQSATVPPKATVIDDAIEGSESESITITTVESGEVSGPSTSTNHQAAESSRRSP</sequence>
<dbReference type="PROSITE" id="PS50157">
    <property type="entry name" value="ZINC_FINGER_C2H2_2"/>
    <property type="match status" value="1"/>
</dbReference>
<feature type="region of interest" description="Disordered" evidence="2">
    <location>
        <begin position="268"/>
        <end position="336"/>
    </location>
</feature>
<dbReference type="EMBL" id="ABEU02000023">
    <property type="protein sequence ID" value="PNR28808.1"/>
    <property type="molecule type" value="Genomic_DNA"/>
</dbReference>
<proteinExistence type="predicted"/>
<dbReference type="Proteomes" id="UP000006727">
    <property type="component" value="Chromosome 23"/>
</dbReference>
<name>A0A2K1IHR4_PHYPA</name>
<dbReference type="AlphaFoldDB" id="A0A2K1IHR4"/>